<organism evidence="3 4">
    <name type="scientific">Microthlaspi erraticum</name>
    <dbReference type="NCBI Taxonomy" id="1685480"/>
    <lineage>
        <taxon>Eukaryota</taxon>
        <taxon>Viridiplantae</taxon>
        <taxon>Streptophyta</taxon>
        <taxon>Embryophyta</taxon>
        <taxon>Tracheophyta</taxon>
        <taxon>Spermatophyta</taxon>
        <taxon>Magnoliopsida</taxon>
        <taxon>eudicotyledons</taxon>
        <taxon>Gunneridae</taxon>
        <taxon>Pentapetalae</taxon>
        <taxon>rosids</taxon>
        <taxon>malvids</taxon>
        <taxon>Brassicales</taxon>
        <taxon>Brassicaceae</taxon>
        <taxon>Coluteocarpeae</taxon>
        <taxon>Microthlaspi</taxon>
    </lineage>
</organism>
<dbReference type="AlphaFoldDB" id="A0A6D2JC30"/>
<dbReference type="InterPro" id="IPR005162">
    <property type="entry name" value="Retrotrans_gag_dom"/>
</dbReference>
<reference evidence="3" key="1">
    <citation type="submission" date="2020-01" db="EMBL/GenBank/DDBJ databases">
        <authorList>
            <person name="Mishra B."/>
        </authorList>
    </citation>
    <scope>NUCLEOTIDE SEQUENCE [LARGE SCALE GENOMIC DNA]</scope>
</reference>
<dbReference type="Proteomes" id="UP000467841">
    <property type="component" value="Unassembled WGS sequence"/>
</dbReference>
<evidence type="ECO:0000259" key="2">
    <source>
        <dbReference type="Pfam" id="PF14244"/>
    </source>
</evidence>
<sequence length="425" mass="47298">MSGEDNKSIEPSSGSLMGSGSTKVVMPAYQLAANENPGAVIAQVQFNGDNFDEWAQAIRSALRVKKKFGFVEGSVIRRTLATKENPYELWKEIKDRFSEGNGPRIQEIKAQLAQLRQGNLSVIDYFGKLHMLWEDLTNYEPSPRCTCGSCTCNLNGEIEKKREDDHIHHFLLGLDDAMYRAVRASIISSDPLPNMNQVYPKVKSVERIETVTRARESQSSQVAFATQTRTTGSLGVEDKKKLVCTSCKRNGHTAETCFELIGFPTWWGERPRPAGRGGEAGRGVGRGRGGMVRAKVAMVNAPDETSGDTGSRLNEHKYVLPCSVGLPNGTQSLSREKGTVVFDEEFKLKNVFVPGLKCNLISVSQLIEDLDMVMHIANKGFVIQDRTTRSLSGVGELRDGLYFIRRLTRFNAFRLNKDEAEDVWH</sequence>
<dbReference type="OrthoDB" id="1938972at2759"/>
<accession>A0A6D2JC30</accession>
<dbReference type="InterPro" id="IPR029472">
    <property type="entry name" value="Copia-like_N"/>
</dbReference>
<protein>
    <recommendedName>
        <fullName evidence="5">Retrotransposon Copia-like N-terminal domain-containing protein</fullName>
    </recommendedName>
</protein>
<evidence type="ECO:0000313" key="3">
    <source>
        <dbReference type="EMBL" id="CAA7037258.1"/>
    </source>
</evidence>
<feature type="domain" description="Retrotransposon gag" evidence="1">
    <location>
        <begin position="83"/>
        <end position="138"/>
    </location>
</feature>
<evidence type="ECO:0000313" key="4">
    <source>
        <dbReference type="Proteomes" id="UP000467841"/>
    </source>
</evidence>
<dbReference type="PANTHER" id="PTHR34222">
    <property type="entry name" value="GAG_PRE-INTEGRS DOMAIN-CONTAINING PROTEIN"/>
    <property type="match status" value="1"/>
</dbReference>
<feature type="domain" description="Retrotransposon Copia-like N-terminal" evidence="2">
    <location>
        <begin position="34"/>
        <end position="75"/>
    </location>
</feature>
<evidence type="ECO:0000259" key="1">
    <source>
        <dbReference type="Pfam" id="PF03732"/>
    </source>
</evidence>
<dbReference type="Pfam" id="PF03732">
    <property type="entry name" value="Retrotrans_gag"/>
    <property type="match status" value="1"/>
</dbReference>
<name>A0A6D2JC30_9BRAS</name>
<keyword evidence="4" id="KW-1185">Reference proteome</keyword>
<evidence type="ECO:0008006" key="5">
    <source>
        <dbReference type="Google" id="ProtNLM"/>
    </source>
</evidence>
<gene>
    <name evidence="3" type="ORF">MERR_LOCUS24493</name>
</gene>
<proteinExistence type="predicted"/>
<dbReference type="EMBL" id="CACVBM020001173">
    <property type="protein sequence ID" value="CAA7037258.1"/>
    <property type="molecule type" value="Genomic_DNA"/>
</dbReference>
<dbReference type="Pfam" id="PF14244">
    <property type="entry name" value="Retrotran_gag_3"/>
    <property type="match status" value="1"/>
</dbReference>
<comment type="caution">
    <text evidence="3">The sequence shown here is derived from an EMBL/GenBank/DDBJ whole genome shotgun (WGS) entry which is preliminary data.</text>
</comment>
<dbReference type="PANTHER" id="PTHR34222:SF28">
    <property type="entry name" value="CCHC-TYPE DOMAIN-CONTAINING PROTEIN"/>
    <property type="match status" value="1"/>
</dbReference>